<dbReference type="OrthoDB" id="5541797at2759"/>
<reference evidence="2" key="2">
    <citation type="submission" date="2015-01" db="EMBL/GenBank/DDBJ databases">
        <title>Evolutionary Origins and Diversification of the Mycorrhizal Mutualists.</title>
        <authorList>
            <consortium name="DOE Joint Genome Institute"/>
            <consortium name="Mycorrhizal Genomics Consortium"/>
            <person name="Kohler A."/>
            <person name="Kuo A."/>
            <person name="Nagy L.G."/>
            <person name="Floudas D."/>
            <person name="Copeland A."/>
            <person name="Barry K.W."/>
            <person name="Cichocki N."/>
            <person name="Veneault-Fourrey C."/>
            <person name="LaButti K."/>
            <person name="Lindquist E.A."/>
            <person name="Lipzen A."/>
            <person name="Lundell T."/>
            <person name="Morin E."/>
            <person name="Murat C."/>
            <person name="Riley R."/>
            <person name="Ohm R."/>
            <person name="Sun H."/>
            <person name="Tunlid A."/>
            <person name="Henrissat B."/>
            <person name="Grigoriev I.V."/>
            <person name="Hibbett D.S."/>
            <person name="Martin F."/>
        </authorList>
    </citation>
    <scope>NUCLEOTIDE SEQUENCE [LARGE SCALE GENOMIC DNA]</scope>
    <source>
        <strain evidence="2">LaAM-08-1</strain>
    </source>
</reference>
<dbReference type="Proteomes" id="UP000054477">
    <property type="component" value="Unassembled WGS sequence"/>
</dbReference>
<dbReference type="AlphaFoldDB" id="A0A0C9Y8L2"/>
<protein>
    <recommendedName>
        <fullName evidence="3">RRM domain-containing protein</fullName>
    </recommendedName>
</protein>
<proteinExistence type="predicted"/>
<evidence type="ECO:0000313" key="2">
    <source>
        <dbReference type="Proteomes" id="UP000054477"/>
    </source>
</evidence>
<organism evidence="1 2">
    <name type="scientific">Laccaria amethystina LaAM-08-1</name>
    <dbReference type="NCBI Taxonomy" id="1095629"/>
    <lineage>
        <taxon>Eukaryota</taxon>
        <taxon>Fungi</taxon>
        <taxon>Dikarya</taxon>
        <taxon>Basidiomycota</taxon>
        <taxon>Agaricomycotina</taxon>
        <taxon>Agaricomycetes</taxon>
        <taxon>Agaricomycetidae</taxon>
        <taxon>Agaricales</taxon>
        <taxon>Agaricineae</taxon>
        <taxon>Hydnangiaceae</taxon>
        <taxon>Laccaria</taxon>
    </lineage>
</organism>
<accession>A0A0C9Y8L2</accession>
<keyword evidence="2" id="KW-1185">Reference proteome</keyword>
<evidence type="ECO:0008006" key="3">
    <source>
        <dbReference type="Google" id="ProtNLM"/>
    </source>
</evidence>
<name>A0A0C9Y8L2_9AGAR</name>
<evidence type="ECO:0000313" key="1">
    <source>
        <dbReference type="EMBL" id="KIK06522.1"/>
    </source>
</evidence>
<dbReference type="EMBL" id="KN838552">
    <property type="protein sequence ID" value="KIK06522.1"/>
    <property type="molecule type" value="Genomic_DNA"/>
</dbReference>
<sequence length="212" mass="23476">MTALQHARHIILRGVPKTATTWDVRRVLTRSGAHGVTNIHLCYELFKPTGEVLLTLSSPHFLRDNLRILDNVSFSASRVSPKPFIPEEAPRPNMRSRGLRGKEQAALRGALNGNGPHAGMSNLERTVTIWGLAGKATPRALAEVLQGFDVSESAKGRMNIIKIPLPENQFSMTSRFIVTLKTVSEAHRVARALHQTRHEQLGTRPIKAALLY</sequence>
<dbReference type="HOGENOM" id="CLU_085824_0_0_1"/>
<gene>
    <name evidence="1" type="ORF">K443DRAFT_2999</name>
</gene>
<reference evidence="1 2" key="1">
    <citation type="submission" date="2014-04" db="EMBL/GenBank/DDBJ databases">
        <authorList>
            <consortium name="DOE Joint Genome Institute"/>
            <person name="Kuo A."/>
            <person name="Kohler A."/>
            <person name="Nagy L.G."/>
            <person name="Floudas D."/>
            <person name="Copeland A."/>
            <person name="Barry K.W."/>
            <person name="Cichocki N."/>
            <person name="Veneault-Fourrey C."/>
            <person name="LaButti K."/>
            <person name="Lindquist E.A."/>
            <person name="Lipzen A."/>
            <person name="Lundell T."/>
            <person name="Morin E."/>
            <person name="Murat C."/>
            <person name="Sun H."/>
            <person name="Tunlid A."/>
            <person name="Henrissat B."/>
            <person name="Grigoriev I.V."/>
            <person name="Hibbett D.S."/>
            <person name="Martin F."/>
            <person name="Nordberg H.P."/>
            <person name="Cantor M.N."/>
            <person name="Hua S.X."/>
        </authorList>
    </citation>
    <scope>NUCLEOTIDE SEQUENCE [LARGE SCALE GENOMIC DNA]</scope>
    <source>
        <strain evidence="1 2">LaAM-08-1</strain>
    </source>
</reference>